<dbReference type="KEGG" id="gog:C1280_00210"/>
<organism evidence="2 3">
    <name type="scientific">Gemmata obscuriglobus</name>
    <dbReference type="NCBI Taxonomy" id="114"/>
    <lineage>
        <taxon>Bacteria</taxon>
        <taxon>Pseudomonadati</taxon>
        <taxon>Planctomycetota</taxon>
        <taxon>Planctomycetia</taxon>
        <taxon>Gemmatales</taxon>
        <taxon>Gemmataceae</taxon>
        <taxon>Gemmata</taxon>
    </lineage>
</organism>
<sequence length="90" mass="10280">MEPVLIESYRVMLKSHPVDCSVDRILCDPELRAEFLELVRARAGERCEFDVLHGLNNLRKRSRLPRRDDDEPRARCAQRPAPNPASATGP</sequence>
<name>A0A2Z3GN13_9BACT</name>
<dbReference type="EMBL" id="CP025958">
    <property type="protein sequence ID" value="AWM35599.1"/>
    <property type="molecule type" value="Genomic_DNA"/>
</dbReference>
<protein>
    <submittedName>
        <fullName evidence="2">Uncharacterized protein</fullName>
    </submittedName>
</protein>
<reference evidence="2 3" key="1">
    <citation type="submission" date="2018-01" db="EMBL/GenBank/DDBJ databases">
        <title>G. obscuriglobus.</title>
        <authorList>
            <person name="Franke J."/>
            <person name="Blomberg W."/>
            <person name="Selmecki A."/>
        </authorList>
    </citation>
    <scope>NUCLEOTIDE SEQUENCE [LARGE SCALE GENOMIC DNA]</scope>
    <source>
        <strain evidence="2 3">DSM 5831</strain>
    </source>
</reference>
<proteinExistence type="predicted"/>
<accession>A0A2Z3GN13</accession>
<keyword evidence="3" id="KW-1185">Reference proteome</keyword>
<dbReference type="Proteomes" id="UP000245802">
    <property type="component" value="Chromosome"/>
</dbReference>
<evidence type="ECO:0000313" key="3">
    <source>
        <dbReference type="Proteomes" id="UP000245802"/>
    </source>
</evidence>
<dbReference type="RefSeq" id="WP_010036220.1">
    <property type="nucleotide sequence ID" value="NZ_CP025958.1"/>
</dbReference>
<evidence type="ECO:0000256" key="1">
    <source>
        <dbReference type="SAM" id="MobiDB-lite"/>
    </source>
</evidence>
<feature type="compositionally biased region" description="Basic and acidic residues" evidence="1">
    <location>
        <begin position="65"/>
        <end position="74"/>
    </location>
</feature>
<evidence type="ECO:0000313" key="2">
    <source>
        <dbReference type="EMBL" id="AWM35599.1"/>
    </source>
</evidence>
<feature type="region of interest" description="Disordered" evidence="1">
    <location>
        <begin position="62"/>
        <end position="90"/>
    </location>
</feature>
<dbReference type="OrthoDB" id="291369at2"/>
<dbReference type="AlphaFoldDB" id="A0A2Z3GN13"/>
<gene>
    <name evidence="2" type="ORF">C1280_00210</name>
</gene>